<dbReference type="KEGG" id="cpho:CPHO_11215"/>
<accession>A0A1L7D6N6</accession>
<dbReference type="Pfam" id="PF07751">
    <property type="entry name" value="Abi_2"/>
    <property type="match status" value="1"/>
</dbReference>
<evidence type="ECO:0000313" key="2">
    <source>
        <dbReference type="Proteomes" id="UP000185491"/>
    </source>
</evidence>
<dbReference type="EMBL" id="CP009249">
    <property type="protein sequence ID" value="APT93804.1"/>
    <property type="molecule type" value="Genomic_DNA"/>
</dbReference>
<gene>
    <name evidence="1" type="ORF">CPHO_11215</name>
</gene>
<reference evidence="1 2" key="1">
    <citation type="submission" date="2014-08" db="EMBL/GenBank/DDBJ databases">
        <title>Complete genome sequence of Corynebacterium phocae M408/89/1(T)(=DSM 44612(T)), isolated from the common seal (Phoca vitulina).</title>
        <authorList>
            <person name="Ruckert C."/>
            <person name="Albersmeier A."/>
            <person name="Winkler A."/>
            <person name="Kalinowski J."/>
        </authorList>
    </citation>
    <scope>NUCLEOTIDE SEQUENCE [LARGE SCALE GENOMIC DNA]</scope>
    <source>
        <strain evidence="1 2">M408/89/1</strain>
    </source>
</reference>
<dbReference type="InterPro" id="IPR011664">
    <property type="entry name" value="Abi_system_AbiD/AbiF-like"/>
</dbReference>
<dbReference type="STRING" id="161895.CPHO_11215"/>
<evidence type="ECO:0000313" key="1">
    <source>
        <dbReference type="EMBL" id="APT93804.1"/>
    </source>
</evidence>
<organism evidence="1 2">
    <name type="scientific">Corynebacterium phocae</name>
    <dbReference type="NCBI Taxonomy" id="161895"/>
    <lineage>
        <taxon>Bacteria</taxon>
        <taxon>Bacillati</taxon>
        <taxon>Actinomycetota</taxon>
        <taxon>Actinomycetes</taxon>
        <taxon>Mycobacteriales</taxon>
        <taxon>Corynebacteriaceae</taxon>
        <taxon>Corynebacterium</taxon>
    </lineage>
</organism>
<keyword evidence="2" id="KW-1185">Reference proteome</keyword>
<protein>
    <recommendedName>
        <fullName evidence="3">CAAX protease</fullName>
    </recommendedName>
</protein>
<sequence>MISSVPLTNTERDWLETINFHYFLGYARNLRQLRREGVVDVDPTIGTLRSLIADEEELAAFLTPWLRRAEWYLRTLTVKHFCSAPGHGEGYLDTSRWTSLRQGDRPQLQTKILDGIQRHGEPYVAKHLTEAASRMGLKSRPRFCPGSNEELWLELTKNLPLWAVVDSFSIGTLGKFIQMCGVAEGKESGVSLAVPVWKEISKELGISAKHFSVTVDAFGVLRNTVFHHQRLWLRPMAKSPGMPKDLQRRYREGEFKNQNKQAQFVVLVVLSRLLPGDLRAIYLQELEEFLEQRPLLKLGIMTSPFA</sequence>
<evidence type="ECO:0008006" key="3">
    <source>
        <dbReference type="Google" id="ProtNLM"/>
    </source>
</evidence>
<proteinExistence type="predicted"/>
<dbReference type="Proteomes" id="UP000185491">
    <property type="component" value="Chromosome"/>
</dbReference>
<dbReference type="AlphaFoldDB" id="A0A1L7D6N6"/>
<name>A0A1L7D6N6_9CORY</name>